<dbReference type="RefSeq" id="WP_049216303.1">
    <property type="nucleotide sequence ID" value="NZ_BPUX01000001.1"/>
</dbReference>
<reference evidence="5" key="1">
    <citation type="submission" date="2024-05" db="EMBL/GenBank/DDBJ databases">
        <title>Determining zoonotic pasteurella genome.</title>
        <authorList>
            <person name="Maeda T."/>
            <person name="Takahashi T."/>
            <person name="Yoshida H."/>
        </authorList>
    </citation>
    <scope>NUCLEOTIDE SEQUENCE</scope>
    <source>
        <strain evidence="5">PA42</strain>
    </source>
</reference>
<keyword evidence="4" id="KW-0670">Pyruvate</keyword>
<dbReference type="GeneID" id="69686257"/>
<feature type="binding site" evidence="4">
    <location>
        <position position="161"/>
    </location>
    <ligand>
        <name>substrate</name>
    </ligand>
</feature>
<dbReference type="SUPFAM" id="SSF64288">
    <property type="entry name" value="Chorismate lyase-like"/>
    <property type="match status" value="1"/>
</dbReference>
<evidence type="ECO:0000256" key="1">
    <source>
        <dbReference type="ARBA" id="ARBA00022490"/>
    </source>
</evidence>
<comment type="subcellular location">
    <subcellularLocation>
        <location evidence="4">Cytoplasm</location>
    </subcellularLocation>
</comment>
<dbReference type="EC" id="4.1.3.40" evidence="4"/>
<comment type="caution">
    <text evidence="4">Lacks conserved residue(s) required for the propagation of feature annotation.</text>
</comment>
<gene>
    <name evidence="4" type="primary">ubiC</name>
    <name evidence="5" type="ORF">PA42_03030</name>
</gene>
<organism evidence="5 6">
    <name type="scientific">Pasteurella canis</name>
    <dbReference type="NCBI Taxonomy" id="753"/>
    <lineage>
        <taxon>Bacteria</taxon>
        <taxon>Pseudomonadati</taxon>
        <taxon>Pseudomonadota</taxon>
        <taxon>Gammaproteobacteria</taxon>
        <taxon>Pasteurellales</taxon>
        <taxon>Pasteurellaceae</taxon>
        <taxon>Pasteurella</taxon>
    </lineage>
</organism>
<dbReference type="InterPro" id="IPR028978">
    <property type="entry name" value="Chorismate_lyase_/UTRA_dom_sf"/>
</dbReference>
<feature type="binding site" evidence="4">
    <location>
        <position position="79"/>
    </location>
    <ligand>
        <name>substrate</name>
    </ligand>
</feature>
<evidence type="ECO:0000256" key="2">
    <source>
        <dbReference type="ARBA" id="ARBA00022688"/>
    </source>
</evidence>
<comment type="function">
    <text evidence="4">Removes the pyruvyl group from chorismate, with concomitant aromatization of the ring, to provide 4-hydroxybenzoate (4HB) for the ubiquinone pathway.</text>
</comment>
<protein>
    <recommendedName>
        <fullName evidence="4">Probable chorismate pyruvate-lyase</fullName>
        <shortName evidence="4">CL</shortName>
        <shortName evidence="4">CPL</shortName>
        <ecNumber evidence="4">4.1.3.40</ecNumber>
    </recommendedName>
</protein>
<keyword evidence="3 4" id="KW-0456">Lyase</keyword>
<dbReference type="PANTHER" id="PTHR38683">
    <property type="entry name" value="CHORISMATE PYRUVATE-LYASE"/>
    <property type="match status" value="1"/>
</dbReference>
<evidence type="ECO:0000256" key="4">
    <source>
        <dbReference type="HAMAP-Rule" id="MF_01632"/>
    </source>
</evidence>
<keyword evidence="2 4" id="KW-0831">Ubiquinone biosynthesis</keyword>
<dbReference type="EMBL" id="BPUX01000001">
    <property type="protein sequence ID" value="GJH42129.1"/>
    <property type="molecule type" value="Genomic_DNA"/>
</dbReference>
<evidence type="ECO:0000256" key="3">
    <source>
        <dbReference type="ARBA" id="ARBA00023239"/>
    </source>
</evidence>
<comment type="similarity">
    <text evidence="4">Belongs to the UbiC family.</text>
</comment>
<evidence type="ECO:0000313" key="6">
    <source>
        <dbReference type="Proteomes" id="UP001052140"/>
    </source>
</evidence>
<comment type="pathway">
    <text evidence="4">Cofactor biosynthesis; ubiquinone biosynthesis.</text>
</comment>
<dbReference type="InterPro" id="IPR007440">
    <property type="entry name" value="Chorismate--pyruvate_lyase"/>
</dbReference>
<evidence type="ECO:0000313" key="5">
    <source>
        <dbReference type="EMBL" id="GJH42129.1"/>
    </source>
</evidence>
<dbReference type="Gene3D" id="3.40.1410.10">
    <property type="entry name" value="Chorismate lyase-like"/>
    <property type="match status" value="1"/>
</dbReference>
<dbReference type="Proteomes" id="UP001052140">
    <property type="component" value="Unassembled WGS sequence"/>
</dbReference>
<keyword evidence="1 4" id="KW-0963">Cytoplasm</keyword>
<comment type="caution">
    <text evidence="5">The sequence shown here is derived from an EMBL/GenBank/DDBJ whole genome shotgun (WGS) entry which is preliminary data.</text>
</comment>
<dbReference type="Pfam" id="PF04345">
    <property type="entry name" value="Chor_lyase"/>
    <property type="match status" value="1"/>
</dbReference>
<keyword evidence="6" id="KW-1185">Reference proteome</keyword>
<comment type="catalytic activity">
    <reaction evidence="4">
        <text>chorismate = 4-hydroxybenzoate + pyruvate</text>
        <dbReference type="Rhea" id="RHEA:16505"/>
        <dbReference type="ChEBI" id="CHEBI:15361"/>
        <dbReference type="ChEBI" id="CHEBI:17879"/>
        <dbReference type="ChEBI" id="CHEBI:29748"/>
        <dbReference type="EC" id="4.1.3.40"/>
    </reaction>
</comment>
<dbReference type="HAMAP" id="MF_01632">
    <property type="entry name" value="UbiC"/>
    <property type="match status" value="1"/>
</dbReference>
<name>A0ABQ4VHI5_9PAST</name>
<accession>A0ABQ4VHI5</accession>
<sequence>MHKYSKCLQEANWLFFDKSHTLQPPLNIQKWLLLSSSLTEQLRLHFGSVKVNVLSEYWLNNVAESERHLFTEYKRFWCREVLLYIQNKPLIFARTLMPEHFLLQHLELQQLGNRALGEWLFNQRNRQRKTSQWAKIEELQYETYARRTLIEVNTSPIMVAELFLEPQIFTEEVHG</sequence>
<feature type="binding site" evidence="4">
    <location>
        <position position="116"/>
    </location>
    <ligand>
        <name>substrate</name>
    </ligand>
</feature>
<dbReference type="PANTHER" id="PTHR38683:SF1">
    <property type="entry name" value="CHORISMATE PYRUVATE-LYASE"/>
    <property type="match status" value="1"/>
</dbReference>
<proteinExistence type="inferred from homology"/>